<evidence type="ECO:0000313" key="3">
    <source>
        <dbReference type="Proteomes" id="UP000467840"/>
    </source>
</evidence>
<dbReference type="AlphaFoldDB" id="A0A6A6N384"/>
<feature type="transmembrane region" description="Helical" evidence="1">
    <location>
        <begin position="104"/>
        <end position="126"/>
    </location>
</feature>
<comment type="caution">
    <text evidence="2">The sequence shown here is derived from an EMBL/GenBank/DDBJ whole genome shotgun (WGS) entry which is preliminary data.</text>
</comment>
<accession>A0A6A6N384</accession>
<dbReference type="Proteomes" id="UP000467840">
    <property type="component" value="Chromosome 10"/>
</dbReference>
<organism evidence="2 3">
    <name type="scientific">Hevea brasiliensis</name>
    <name type="common">Para rubber tree</name>
    <name type="synonym">Siphonia brasiliensis</name>
    <dbReference type="NCBI Taxonomy" id="3981"/>
    <lineage>
        <taxon>Eukaryota</taxon>
        <taxon>Viridiplantae</taxon>
        <taxon>Streptophyta</taxon>
        <taxon>Embryophyta</taxon>
        <taxon>Tracheophyta</taxon>
        <taxon>Spermatophyta</taxon>
        <taxon>Magnoliopsida</taxon>
        <taxon>eudicotyledons</taxon>
        <taxon>Gunneridae</taxon>
        <taxon>Pentapetalae</taxon>
        <taxon>rosids</taxon>
        <taxon>fabids</taxon>
        <taxon>Malpighiales</taxon>
        <taxon>Euphorbiaceae</taxon>
        <taxon>Crotonoideae</taxon>
        <taxon>Micrandreae</taxon>
        <taxon>Hevea</taxon>
    </lineage>
</organism>
<evidence type="ECO:0000256" key="1">
    <source>
        <dbReference type="SAM" id="Phobius"/>
    </source>
</evidence>
<keyword evidence="1" id="KW-1133">Transmembrane helix</keyword>
<keyword evidence="1" id="KW-0812">Transmembrane</keyword>
<gene>
    <name evidence="2" type="ORF">GH714_020065</name>
</gene>
<dbReference type="EMBL" id="JAAGAX010000003">
    <property type="protein sequence ID" value="KAF2319887.1"/>
    <property type="molecule type" value="Genomic_DNA"/>
</dbReference>
<evidence type="ECO:0000313" key="2">
    <source>
        <dbReference type="EMBL" id="KAF2319887.1"/>
    </source>
</evidence>
<reference evidence="2 3" key="1">
    <citation type="journal article" date="2020" name="Mol. Plant">
        <title>The Chromosome-Based Rubber Tree Genome Provides New Insights into Spurge Genome Evolution and Rubber Biosynthesis.</title>
        <authorList>
            <person name="Liu J."/>
            <person name="Shi C."/>
            <person name="Shi C.C."/>
            <person name="Li W."/>
            <person name="Zhang Q.J."/>
            <person name="Zhang Y."/>
            <person name="Li K."/>
            <person name="Lu H.F."/>
            <person name="Shi C."/>
            <person name="Zhu S.T."/>
            <person name="Xiao Z.Y."/>
            <person name="Nan H."/>
            <person name="Yue Y."/>
            <person name="Zhu X.G."/>
            <person name="Wu Y."/>
            <person name="Hong X.N."/>
            <person name="Fan G.Y."/>
            <person name="Tong Y."/>
            <person name="Zhang D."/>
            <person name="Mao C.L."/>
            <person name="Liu Y.L."/>
            <person name="Hao S.J."/>
            <person name="Liu W.Q."/>
            <person name="Lv M.Q."/>
            <person name="Zhang H.B."/>
            <person name="Liu Y."/>
            <person name="Hu-Tang G.R."/>
            <person name="Wang J.P."/>
            <person name="Wang J.H."/>
            <person name="Sun Y.H."/>
            <person name="Ni S.B."/>
            <person name="Chen W.B."/>
            <person name="Zhang X.C."/>
            <person name="Jiao Y.N."/>
            <person name="Eichler E.E."/>
            <person name="Li G.H."/>
            <person name="Liu X."/>
            <person name="Gao L.Z."/>
        </authorList>
    </citation>
    <scope>NUCLEOTIDE SEQUENCE [LARGE SCALE GENOMIC DNA]</scope>
    <source>
        <strain evidence="3">cv. GT1</strain>
        <tissue evidence="2">Leaf</tissue>
    </source>
</reference>
<name>A0A6A6N384_HEVBR</name>
<protein>
    <submittedName>
        <fullName evidence="2">Uncharacterized protein</fullName>
    </submittedName>
</protein>
<proteinExistence type="predicted"/>
<keyword evidence="1" id="KW-0472">Membrane</keyword>
<keyword evidence="3" id="KW-1185">Reference proteome</keyword>
<sequence length="132" mass="14865">MASASVVQQIRLAYWRPLTSYRIDLFSLVPCSGMDFIQSAIGLERRVLAQKIRYSTLHADSDYEDMPSRAACDLRLHLCVSIISAPVCFIAEENRDAWRLRPDIALLAIIYSAIFGPCYSTIVHAWGVSLEL</sequence>